<evidence type="ECO:0000313" key="2">
    <source>
        <dbReference type="Proteomes" id="UP001153332"/>
    </source>
</evidence>
<organism evidence="1 2">
    <name type="scientific">Lasiodiplodia mahajangana</name>
    <dbReference type="NCBI Taxonomy" id="1108764"/>
    <lineage>
        <taxon>Eukaryota</taxon>
        <taxon>Fungi</taxon>
        <taxon>Dikarya</taxon>
        <taxon>Ascomycota</taxon>
        <taxon>Pezizomycotina</taxon>
        <taxon>Dothideomycetes</taxon>
        <taxon>Dothideomycetes incertae sedis</taxon>
        <taxon>Botryosphaeriales</taxon>
        <taxon>Botryosphaeriaceae</taxon>
        <taxon>Lasiodiplodia</taxon>
    </lineage>
</organism>
<dbReference type="EMBL" id="JAPUUL010000265">
    <property type="protein sequence ID" value="KAJ8131579.1"/>
    <property type="molecule type" value="Genomic_DNA"/>
</dbReference>
<accession>A0ACC2JVZ6</accession>
<dbReference type="Proteomes" id="UP001153332">
    <property type="component" value="Unassembled WGS sequence"/>
</dbReference>
<protein>
    <submittedName>
        <fullName evidence="1">Uncharacterized protein</fullName>
    </submittedName>
</protein>
<proteinExistence type="predicted"/>
<gene>
    <name evidence="1" type="ORF">O1611_g2045</name>
</gene>
<name>A0ACC2JVZ6_9PEZI</name>
<reference evidence="1" key="1">
    <citation type="submission" date="2022-12" db="EMBL/GenBank/DDBJ databases">
        <title>Genome Sequence of Lasiodiplodia mahajangana.</title>
        <authorList>
            <person name="Buettner E."/>
        </authorList>
    </citation>
    <scope>NUCLEOTIDE SEQUENCE</scope>
    <source>
        <strain evidence="1">VT137</strain>
    </source>
</reference>
<evidence type="ECO:0000313" key="1">
    <source>
        <dbReference type="EMBL" id="KAJ8131579.1"/>
    </source>
</evidence>
<comment type="caution">
    <text evidence="1">The sequence shown here is derived from an EMBL/GenBank/DDBJ whole genome shotgun (WGS) entry which is preliminary data.</text>
</comment>
<keyword evidence="2" id="KW-1185">Reference proteome</keyword>
<sequence length="601" mass="65817">MGLYTKLPADLEEVDVIIVGANRAQGGCAGCIIAGRLADADPNLSILVIESGTNNKGLPVVDHVSVWLTHVLPGNPHAKLFHGSKSDLLAGRQATVPVGHILGGGTSINSLFYSRPQRSDYESWNTPGWSPEDLLPYMKKFETYNGPGPKEMHGRDGPMQVSEGPFRSRRLEDDFIAAMETVGWPEVDDINCFGLNNGSMRLLKYMSPEGQRQDTATIYLHPRLEDGQHPNLHVLVESQVERVLFEGTRAVGVSLRPNPDYHPDSGADSIREVKARKLVTITGGSMFSPLILQRSGIGDPEVLKKAGVPIVADVPGVGADYEDHNSMMYPYHSSLRLDETLDSLYSGRTSLDDMIAAKHEMLSYGGVDVQSKIRPTDADVEALGPKFKAAWDKNFRDKPDKPLTIISPVACFPGDSSFLGSGQFLTLVTFTLYPFSRGHLYITGPKIDDPLDFDPGLLSDPDDLDVKPHVWMFKKQREIACHMGLCRDPVPGTQPTFPTHSKANLDTPKPEYSAEDDEIIEKWIRERINSTWHPIGTCKMAPRDKHGVVDPALNVYGVQGLKVADLSISPHNVGANTSNTAMTVAEKAADIIISELGLVKK</sequence>